<dbReference type="AlphaFoldDB" id="A0A1F6DL75"/>
<evidence type="ECO:0000256" key="2">
    <source>
        <dbReference type="ARBA" id="ARBA00005988"/>
    </source>
</evidence>
<keyword evidence="5" id="KW-0862">Zinc</keyword>
<sequence>MHRKRVGIVAFSLMMLALIFALSIQKSTPEQAPVPEEPVGVEEEEVVEADVPQVIGYSVEGRAIPVYHYGSMGAQSAGTHTPRRFLFVGGVHGGYEWNSVVLAYEAMDYFEAHPEVIPEGTSVAVIPNLNPDAVYKTFQKEGRVTLADRAALPADTDFAAARFNANNVDLNRNFACKWQPESSWRGKKVSAGTEAFSEPEAAALRNFVAEFKPHAAIFWHSQASAVYASECEEGVLPKTLSLMNIYGNAAKYKTVDSFDAYPVTGDVEGWLASINIPAITVELTTHEDVEWERNLSGIQAVLKQF</sequence>
<comment type="similarity">
    <text evidence="2 7">Belongs to the peptidase M14 family.</text>
</comment>
<evidence type="ECO:0000256" key="6">
    <source>
        <dbReference type="ARBA" id="ARBA00023049"/>
    </source>
</evidence>
<evidence type="ECO:0000256" key="5">
    <source>
        <dbReference type="ARBA" id="ARBA00022833"/>
    </source>
</evidence>
<evidence type="ECO:0000256" key="1">
    <source>
        <dbReference type="ARBA" id="ARBA00001947"/>
    </source>
</evidence>
<evidence type="ECO:0000259" key="8">
    <source>
        <dbReference type="PROSITE" id="PS52035"/>
    </source>
</evidence>
<comment type="caution">
    <text evidence="9">The sequence shown here is derived from an EMBL/GenBank/DDBJ whole genome shotgun (WGS) entry which is preliminary data.</text>
</comment>
<dbReference type="GO" id="GO:0005615">
    <property type="term" value="C:extracellular space"/>
    <property type="evidence" value="ECO:0007669"/>
    <property type="project" value="TreeGrafter"/>
</dbReference>
<proteinExistence type="inferred from homology"/>
<evidence type="ECO:0000256" key="7">
    <source>
        <dbReference type="PROSITE-ProRule" id="PRU01379"/>
    </source>
</evidence>
<feature type="domain" description="Peptidase M14" evidence="8">
    <location>
        <begin position="26"/>
        <end position="305"/>
    </location>
</feature>
<dbReference type="GO" id="GO:0008270">
    <property type="term" value="F:zinc ion binding"/>
    <property type="evidence" value="ECO:0007669"/>
    <property type="project" value="InterPro"/>
</dbReference>
<accession>A0A1F6DL75</accession>
<dbReference type="EMBL" id="MFLE01000009">
    <property type="protein sequence ID" value="OGG62179.1"/>
    <property type="molecule type" value="Genomic_DNA"/>
</dbReference>
<comment type="cofactor">
    <cofactor evidence="1">
        <name>Zn(2+)</name>
        <dbReference type="ChEBI" id="CHEBI:29105"/>
    </cofactor>
</comment>
<organism evidence="9 10">
    <name type="scientific">Candidatus Kaiserbacteria bacterium RIFCSPHIGHO2_02_FULL_49_34</name>
    <dbReference type="NCBI Taxonomy" id="1798491"/>
    <lineage>
        <taxon>Bacteria</taxon>
        <taxon>Candidatus Kaiseribacteriota</taxon>
    </lineage>
</organism>
<keyword evidence="4" id="KW-0378">Hydrolase</keyword>
<evidence type="ECO:0000313" key="9">
    <source>
        <dbReference type="EMBL" id="OGG62179.1"/>
    </source>
</evidence>
<dbReference type="Gene3D" id="3.40.630.10">
    <property type="entry name" value="Zn peptidases"/>
    <property type="match status" value="1"/>
</dbReference>
<dbReference type="PANTHER" id="PTHR11705">
    <property type="entry name" value="PROTEASE FAMILY M14 CARBOXYPEPTIDASE A,B"/>
    <property type="match status" value="1"/>
</dbReference>
<protein>
    <recommendedName>
        <fullName evidence="8">Peptidase M14 domain-containing protein</fullName>
    </recommendedName>
</protein>
<dbReference type="Pfam" id="PF00246">
    <property type="entry name" value="Peptidase_M14"/>
    <property type="match status" value="1"/>
</dbReference>
<dbReference type="Proteomes" id="UP000176511">
    <property type="component" value="Unassembled WGS sequence"/>
</dbReference>
<dbReference type="PANTHER" id="PTHR11705:SF143">
    <property type="entry name" value="SLL0236 PROTEIN"/>
    <property type="match status" value="1"/>
</dbReference>
<keyword evidence="3" id="KW-0645">Protease</keyword>
<dbReference type="GO" id="GO:0004181">
    <property type="term" value="F:metallocarboxypeptidase activity"/>
    <property type="evidence" value="ECO:0007669"/>
    <property type="project" value="InterPro"/>
</dbReference>
<dbReference type="STRING" id="1798491.A3C87_01145"/>
<evidence type="ECO:0000256" key="3">
    <source>
        <dbReference type="ARBA" id="ARBA00022670"/>
    </source>
</evidence>
<dbReference type="SUPFAM" id="SSF53187">
    <property type="entry name" value="Zn-dependent exopeptidases"/>
    <property type="match status" value="1"/>
</dbReference>
<gene>
    <name evidence="9" type="ORF">A3C87_01145</name>
</gene>
<dbReference type="GO" id="GO:0006508">
    <property type="term" value="P:proteolysis"/>
    <property type="evidence" value="ECO:0007669"/>
    <property type="project" value="UniProtKB-KW"/>
</dbReference>
<keyword evidence="6" id="KW-0482">Metalloprotease</keyword>
<reference evidence="9 10" key="1">
    <citation type="journal article" date="2016" name="Nat. Commun.">
        <title>Thousands of microbial genomes shed light on interconnected biogeochemical processes in an aquifer system.</title>
        <authorList>
            <person name="Anantharaman K."/>
            <person name="Brown C.T."/>
            <person name="Hug L.A."/>
            <person name="Sharon I."/>
            <person name="Castelle C.J."/>
            <person name="Probst A.J."/>
            <person name="Thomas B.C."/>
            <person name="Singh A."/>
            <person name="Wilkins M.J."/>
            <person name="Karaoz U."/>
            <person name="Brodie E.L."/>
            <person name="Williams K.H."/>
            <person name="Hubbard S.S."/>
            <person name="Banfield J.F."/>
        </authorList>
    </citation>
    <scope>NUCLEOTIDE SEQUENCE [LARGE SCALE GENOMIC DNA]</scope>
</reference>
<dbReference type="InterPro" id="IPR000834">
    <property type="entry name" value="Peptidase_M14"/>
</dbReference>
<evidence type="ECO:0000313" key="10">
    <source>
        <dbReference type="Proteomes" id="UP000176511"/>
    </source>
</evidence>
<dbReference type="PROSITE" id="PS52035">
    <property type="entry name" value="PEPTIDASE_M14"/>
    <property type="match status" value="1"/>
</dbReference>
<name>A0A1F6DL75_9BACT</name>
<evidence type="ECO:0000256" key="4">
    <source>
        <dbReference type="ARBA" id="ARBA00022801"/>
    </source>
</evidence>
<feature type="active site" description="Proton donor/acceptor" evidence="7">
    <location>
        <position position="282"/>
    </location>
</feature>
<dbReference type="SMART" id="SM00631">
    <property type="entry name" value="Zn_pept"/>
    <property type="match status" value="1"/>
</dbReference>